<organism evidence="2 3">
    <name type="scientific">Martelella alba</name>
    <dbReference type="NCBI Taxonomy" id="2590451"/>
    <lineage>
        <taxon>Bacteria</taxon>
        <taxon>Pseudomonadati</taxon>
        <taxon>Pseudomonadota</taxon>
        <taxon>Alphaproteobacteria</taxon>
        <taxon>Hyphomicrobiales</taxon>
        <taxon>Aurantimonadaceae</taxon>
        <taxon>Martelella</taxon>
    </lineage>
</organism>
<dbReference type="PROSITE" id="PS50943">
    <property type="entry name" value="HTH_CROC1"/>
    <property type="match status" value="1"/>
</dbReference>
<dbReference type="Pfam" id="PF13443">
    <property type="entry name" value="HTH_26"/>
    <property type="match status" value="1"/>
</dbReference>
<proteinExistence type="predicted"/>
<comment type="caution">
    <text evidence="2">The sequence shown here is derived from an EMBL/GenBank/DDBJ whole genome shotgun (WGS) entry which is preliminary data.</text>
</comment>
<evidence type="ECO:0000313" key="2">
    <source>
        <dbReference type="EMBL" id="TPW29765.1"/>
    </source>
</evidence>
<keyword evidence="3" id="KW-1185">Reference proteome</keyword>
<dbReference type="Proteomes" id="UP000318801">
    <property type="component" value="Unassembled WGS sequence"/>
</dbReference>
<sequence length="85" mass="9633">MAILVDLDVMLALRKMRLKTLAEHVGITEQNMSLLKSGKVKGIRFETLEKICATLDCQPGDLLEFRRDKQDETMSAALSLRKLRS</sequence>
<dbReference type="AlphaFoldDB" id="A0A506U9Z1"/>
<dbReference type="InterPro" id="IPR010982">
    <property type="entry name" value="Lambda_DNA-bd_dom_sf"/>
</dbReference>
<dbReference type="EMBL" id="VHLG01000008">
    <property type="protein sequence ID" value="TPW29765.1"/>
    <property type="molecule type" value="Genomic_DNA"/>
</dbReference>
<evidence type="ECO:0000259" key="1">
    <source>
        <dbReference type="PROSITE" id="PS50943"/>
    </source>
</evidence>
<dbReference type="RefSeq" id="WP_141149488.1">
    <property type="nucleotide sequence ID" value="NZ_VHLG01000008.1"/>
</dbReference>
<dbReference type="PANTHER" id="PTHR37301">
    <property type="entry name" value="DNA-BINDING PROTEIN-RELATED"/>
    <property type="match status" value="1"/>
</dbReference>
<dbReference type="SMART" id="SM00530">
    <property type="entry name" value="HTH_XRE"/>
    <property type="match status" value="1"/>
</dbReference>
<evidence type="ECO:0000313" key="3">
    <source>
        <dbReference type="Proteomes" id="UP000318801"/>
    </source>
</evidence>
<dbReference type="SUPFAM" id="SSF47413">
    <property type="entry name" value="lambda repressor-like DNA-binding domains"/>
    <property type="match status" value="1"/>
</dbReference>
<dbReference type="InterPro" id="IPR001387">
    <property type="entry name" value="Cro/C1-type_HTH"/>
</dbReference>
<feature type="domain" description="HTH cro/C1-type" evidence="1">
    <location>
        <begin position="14"/>
        <end position="62"/>
    </location>
</feature>
<dbReference type="GO" id="GO:0003677">
    <property type="term" value="F:DNA binding"/>
    <property type="evidence" value="ECO:0007669"/>
    <property type="project" value="InterPro"/>
</dbReference>
<accession>A0A506U9Z1</accession>
<name>A0A506U9Z1_9HYPH</name>
<reference evidence="2 3" key="1">
    <citation type="submission" date="2019-06" db="EMBL/GenBank/DDBJ databases">
        <authorList>
            <person name="Li M."/>
        </authorList>
    </citation>
    <scope>NUCLEOTIDE SEQUENCE [LARGE SCALE GENOMIC DNA]</scope>
    <source>
        <strain evidence="2 3">BGMRC2036</strain>
    </source>
</reference>
<protein>
    <submittedName>
        <fullName evidence="2">Helix-turn-helix transcriptional regulator</fullName>
    </submittedName>
</protein>
<dbReference type="Gene3D" id="1.10.260.40">
    <property type="entry name" value="lambda repressor-like DNA-binding domains"/>
    <property type="match status" value="1"/>
</dbReference>
<dbReference type="OrthoDB" id="9805309at2"/>
<dbReference type="CDD" id="cd00093">
    <property type="entry name" value="HTH_XRE"/>
    <property type="match status" value="1"/>
</dbReference>
<gene>
    <name evidence="2" type="ORF">FJU08_13240</name>
</gene>
<dbReference type="PANTHER" id="PTHR37301:SF1">
    <property type="entry name" value="DNA-BINDING PROTEIN"/>
    <property type="match status" value="1"/>
</dbReference>